<dbReference type="EMBL" id="BDQA01000486">
    <property type="protein sequence ID" value="GBH21960.1"/>
    <property type="molecule type" value="Genomic_RNA"/>
</dbReference>
<organism evidence="1">
    <name type="scientific">viral metagenome</name>
    <dbReference type="NCBI Taxonomy" id="1070528"/>
    <lineage>
        <taxon>unclassified sequences</taxon>
        <taxon>metagenomes</taxon>
        <taxon>organismal metagenomes</taxon>
    </lineage>
</organism>
<dbReference type="AlphaFoldDB" id="A0A2V0RM19"/>
<evidence type="ECO:0008006" key="2">
    <source>
        <dbReference type="Google" id="ProtNLM"/>
    </source>
</evidence>
<proteinExistence type="predicted"/>
<evidence type="ECO:0000313" key="1">
    <source>
        <dbReference type="EMBL" id="GBH21960.1"/>
    </source>
</evidence>
<reference evidence="1" key="1">
    <citation type="submission" date="2017-04" db="EMBL/GenBank/DDBJ databases">
        <title>Unveiling RNA virosphere associated with marine microorganisms.</title>
        <authorList>
            <person name="Urayama S."/>
            <person name="Takaki Y."/>
            <person name="Nishi S."/>
            <person name="Yoshida Y."/>
            <person name="Deguchi S."/>
            <person name="Takai K."/>
            <person name="Nunoura T."/>
        </authorList>
    </citation>
    <scope>NUCLEOTIDE SEQUENCE</scope>
</reference>
<sequence>MIRIGMITLLLVAVGTGCTATRFTADAYAQIGQSAGQLVSAVVPEAVRVSLQPFAMQISENVDARIQKKIDEGTPLSPIDIALIILGGGLLGVTGTGAQRRLRLSRETEVRKILNGGTSDTS</sequence>
<comment type="caution">
    <text evidence="1">The sequence shown here is derived from an EMBL/GenBank/DDBJ whole genome shotgun (WGS) entry which is preliminary data.</text>
</comment>
<accession>A0A2V0RM19</accession>
<protein>
    <recommendedName>
        <fullName evidence="2">Lipoprotein</fullName>
    </recommendedName>
</protein>
<dbReference type="PROSITE" id="PS51257">
    <property type="entry name" value="PROKAR_LIPOPROTEIN"/>
    <property type="match status" value="1"/>
</dbReference>
<name>A0A2V0RM19_9ZZZZ</name>